<dbReference type="AlphaFoldDB" id="W8VP18"/>
<dbReference type="InterPro" id="IPR003423">
    <property type="entry name" value="OMP_efflux"/>
</dbReference>
<evidence type="ECO:0000256" key="1">
    <source>
        <dbReference type="ARBA" id="ARBA00007613"/>
    </source>
</evidence>
<dbReference type="Gene3D" id="1.20.1600.10">
    <property type="entry name" value="Outer membrane efflux proteins (OEP)"/>
    <property type="match status" value="1"/>
</dbReference>
<dbReference type="KEGG" id="nmf:NMS_0181"/>
<dbReference type="RefSeq" id="WP_148311314.1">
    <property type="nucleotide sequence ID" value="NZ_AP014548.1"/>
</dbReference>
<dbReference type="Proteomes" id="UP000031760">
    <property type="component" value="Chromosome"/>
</dbReference>
<dbReference type="SUPFAM" id="SSF56954">
    <property type="entry name" value="Outer membrane efflux proteins (OEP)"/>
    <property type="match status" value="1"/>
</dbReference>
<dbReference type="OrthoDB" id="1680428at2"/>
<dbReference type="HOGENOM" id="CLU_012817_15_0_10"/>
<dbReference type="EMBL" id="AP014548">
    <property type="protein sequence ID" value="BAO54190.1"/>
    <property type="molecule type" value="Genomic_DNA"/>
</dbReference>
<dbReference type="GO" id="GO:0015562">
    <property type="term" value="F:efflux transmembrane transporter activity"/>
    <property type="evidence" value="ECO:0007669"/>
    <property type="project" value="InterPro"/>
</dbReference>
<evidence type="ECO:0000313" key="3">
    <source>
        <dbReference type="Proteomes" id="UP000031760"/>
    </source>
</evidence>
<name>W8VP18_9FLAO</name>
<evidence type="ECO:0000313" key="2">
    <source>
        <dbReference type="EMBL" id="BAO54190.1"/>
    </source>
</evidence>
<protein>
    <submittedName>
        <fullName evidence="2">Heavy metal RND efflux outer membrane protein, CzcC family</fullName>
    </submittedName>
</protein>
<dbReference type="InterPro" id="IPR010131">
    <property type="entry name" value="MdtP/NodT-like"/>
</dbReference>
<dbReference type="STRING" id="1454201.NMS_0181"/>
<gene>
    <name evidence="2" type="ORF">NMS_0181</name>
</gene>
<keyword evidence="3" id="KW-1185">Reference proteome</keyword>
<dbReference type="PANTHER" id="PTHR30203">
    <property type="entry name" value="OUTER MEMBRANE CATION EFFLUX PROTEIN"/>
    <property type="match status" value="1"/>
</dbReference>
<accession>W8VP18</accession>
<dbReference type="Pfam" id="PF02321">
    <property type="entry name" value="OEP"/>
    <property type="match status" value="1"/>
</dbReference>
<proteinExistence type="inferred from homology"/>
<organism evidence="2 3">
    <name type="scientific">Nonlabens marinus S1-08</name>
    <dbReference type="NCBI Taxonomy" id="1454201"/>
    <lineage>
        <taxon>Bacteria</taxon>
        <taxon>Pseudomonadati</taxon>
        <taxon>Bacteroidota</taxon>
        <taxon>Flavobacteriia</taxon>
        <taxon>Flavobacteriales</taxon>
        <taxon>Flavobacteriaceae</taxon>
        <taxon>Nonlabens</taxon>
    </lineage>
</organism>
<comment type="similarity">
    <text evidence="1">Belongs to the outer membrane factor (OMF) (TC 1.B.17) family.</text>
</comment>
<sequence>MRDQLSYIITLLRDTKIDVTRATGVKSALGIALVFYFSLFTFHSAAAQSVETYIQEAQQNNPEIQAFNLRYNIAEEKVNEANWLPNTEISAGYFVSEPETRTGAQRARIGFRQMFPWFGTITARENYATSMADAEYVEITIAKRKLALAVSQSYYKLYSIKAKQNVLEKNIQLLETYERLALTSVEVGKASAVDVLRLQIRQNELQQQHEILEVENDAEKVAFNNLLNRKDGAPVEIILFLEIPAIDPVFNDEAIQLNPELLKYDKLYESVVQSELLNQRDAQPMFGVGVDYLPVTARTDMMPSDNGKDVLMPMVSLSIPIFNKRYKSISKQNELRQQEIESQKGNRLNVLESAFAKAKSQRNQARIAFDTQQKNLKQAQDAEQILVKNYETGTIDFNDVLDIQELQLKLQINQVDSIQNYFLQQSIINYLINQ</sequence>
<reference evidence="2 3" key="1">
    <citation type="journal article" date="2014" name="Proc. Natl. Acad. Sci. U.S.A.">
        <title>Functional characterization of flavobacteria rhodopsins reveals a unique class of light-driven chloride pump in bacteria.</title>
        <authorList>
            <person name="Yoshizawa S."/>
            <person name="Kumagai Y."/>
            <person name="Kim H."/>
            <person name="Ogura Y."/>
            <person name="Hayashi T."/>
            <person name="Iwasaki W."/>
            <person name="DeLong E.F."/>
            <person name="Kogure K."/>
        </authorList>
    </citation>
    <scope>NUCLEOTIDE SEQUENCE [LARGE SCALE GENOMIC DNA]</scope>
    <source>
        <strain evidence="2 3">S1-08</strain>
    </source>
</reference>